<name>A0A3S5CNP2_9PLAT</name>
<reference evidence="2" key="1">
    <citation type="submission" date="2018-11" db="EMBL/GenBank/DDBJ databases">
        <authorList>
            <consortium name="Pathogen Informatics"/>
        </authorList>
    </citation>
    <scope>NUCLEOTIDE SEQUENCE</scope>
</reference>
<protein>
    <submittedName>
        <fullName evidence="2">Uncharacterized protein</fullName>
    </submittedName>
</protein>
<sequence>MTPSRAHKRDNFSHKQECKAAFFCQHCSGSVQAMLIGNCTSLGVGLLLPIVITYASTRHWKEQVLDPDKVWDSMRDIDNPLKPWPEIYARWAYLCVFAVIFANINLLFRLRTKCIF</sequence>
<evidence type="ECO:0000256" key="1">
    <source>
        <dbReference type="SAM" id="Phobius"/>
    </source>
</evidence>
<evidence type="ECO:0000313" key="3">
    <source>
        <dbReference type="Proteomes" id="UP000784294"/>
    </source>
</evidence>
<keyword evidence="1" id="KW-0472">Membrane</keyword>
<feature type="transmembrane region" description="Helical" evidence="1">
    <location>
        <begin position="88"/>
        <end position="108"/>
    </location>
</feature>
<dbReference type="AlphaFoldDB" id="A0A3S5CNP2"/>
<keyword evidence="1" id="KW-0812">Transmembrane</keyword>
<dbReference type="EMBL" id="CAAALY010250678">
    <property type="protein sequence ID" value="VEL35785.1"/>
    <property type="molecule type" value="Genomic_DNA"/>
</dbReference>
<proteinExistence type="predicted"/>
<dbReference type="OrthoDB" id="6275128at2759"/>
<evidence type="ECO:0000313" key="2">
    <source>
        <dbReference type="EMBL" id="VEL35785.1"/>
    </source>
</evidence>
<feature type="transmembrane region" description="Helical" evidence="1">
    <location>
        <begin position="35"/>
        <end position="55"/>
    </location>
</feature>
<keyword evidence="1" id="KW-1133">Transmembrane helix</keyword>
<accession>A0A3S5CNP2</accession>
<gene>
    <name evidence="2" type="ORF">PXEA_LOCUS29225</name>
</gene>
<comment type="caution">
    <text evidence="2">The sequence shown here is derived from an EMBL/GenBank/DDBJ whole genome shotgun (WGS) entry which is preliminary data.</text>
</comment>
<keyword evidence="3" id="KW-1185">Reference proteome</keyword>
<organism evidence="2 3">
    <name type="scientific">Protopolystoma xenopodis</name>
    <dbReference type="NCBI Taxonomy" id="117903"/>
    <lineage>
        <taxon>Eukaryota</taxon>
        <taxon>Metazoa</taxon>
        <taxon>Spiralia</taxon>
        <taxon>Lophotrochozoa</taxon>
        <taxon>Platyhelminthes</taxon>
        <taxon>Monogenea</taxon>
        <taxon>Polyopisthocotylea</taxon>
        <taxon>Polystomatidea</taxon>
        <taxon>Polystomatidae</taxon>
        <taxon>Protopolystoma</taxon>
    </lineage>
</organism>
<dbReference type="Proteomes" id="UP000784294">
    <property type="component" value="Unassembled WGS sequence"/>
</dbReference>